<gene>
    <name evidence="2" type="ORF">IPOD504_LOCUS1788</name>
</gene>
<evidence type="ECO:0000256" key="1">
    <source>
        <dbReference type="SAM" id="MobiDB-lite"/>
    </source>
</evidence>
<evidence type="ECO:0000313" key="3">
    <source>
        <dbReference type="Proteomes" id="UP000837857"/>
    </source>
</evidence>
<dbReference type="EMBL" id="OW152823">
    <property type="protein sequence ID" value="CAH2039573.1"/>
    <property type="molecule type" value="Genomic_DNA"/>
</dbReference>
<evidence type="ECO:0000313" key="2">
    <source>
        <dbReference type="EMBL" id="CAH2039573.1"/>
    </source>
</evidence>
<feature type="non-terminal residue" evidence="2">
    <location>
        <position position="1"/>
    </location>
</feature>
<feature type="compositionally biased region" description="Basic and acidic residues" evidence="1">
    <location>
        <begin position="86"/>
        <end position="109"/>
    </location>
</feature>
<feature type="region of interest" description="Disordered" evidence="1">
    <location>
        <begin position="1"/>
        <end position="26"/>
    </location>
</feature>
<sequence>MAAAGSARGTCKSGLETAGRRTPCRAPPCPARAAVAFVPPLLPNTYPGGRPQPPVLSPIDRPDPGAFRYTRAYTFPKSAKGQQIARPERVHFPSAIKDEGGQGGEDRGK</sequence>
<dbReference type="Proteomes" id="UP000837857">
    <property type="component" value="Chromosome 11"/>
</dbReference>
<keyword evidence="3" id="KW-1185">Reference proteome</keyword>
<accession>A0ABN8HPU8</accession>
<protein>
    <submittedName>
        <fullName evidence="2">Uncharacterized protein</fullName>
    </submittedName>
</protein>
<name>A0ABN8HPU8_9NEOP</name>
<organism evidence="2 3">
    <name type="scientific">Iphiclides podalirius</name>
    <name type="common">scarce swallowtail</name>
    <dbReference type="NCBI Taxonomy" id="110791"/>
    <lineage>
        <taxon>Eukaryota</taxon>
        <taxon>Metazoa</taxon>
        <taxon>Ecdysozoa</taxon>
        <taxon>Arthropoda</taxon>
        <taxon>Hexapoda</taxon>
        <taxon>Insecta</taxon>
        <taxon>Pterygota</taxon>
        <taxon>Neoptera</taxon>
        <taxon>Endopterygota</taxon>
        <taxon>Lepidoptera</taxon>
        <taxon>Glossata</taxon>
        <taxon>Ditrysia</taxon>
        <taxon>Papilionoidea</taxon>
        <taxon>Papilionidae</taxon>
        <taxon>Papilioninae</taxon>
        <taxon>Iphiclides</taxon>
    </lineage>
</organism>
<feature type="region of interest" description="Disordered" evidence="1">
    <location>
        <begin position="77"/>
        <end position="109"/>
    </location>
</feature>
<reference evidence="2" key="1">
    <citation type="submission" date="2022-03" db="EMBL/GenBank/DDBJ databases">
        <authorList>
            <person name="Martin H S."/>
        </authorList>
    </citation>
    <scope>NUCLEOTIDE SEQUENCE</scope>
</reference>
<proteinExistence type="predicted"/>